<comment type="caution">
    <text evidence="1">The sequence shown here is derived from an EMBL/GenBank/DDBJ whole genome shotgun (WGS) entry which is preliminary data.</text>
</comment>
<organism evidence="1 2">
    <name type="scientific">Engystomops pustulosus</name>
    <name type="common">Tungara frog</name>
    <name type="synonym">Physalaemus pustulosus</name>
    <dbReference type="NCBI Taxonomy" id="76066"/>
    <lineage>
        <taxon>Eukaryota</taxon>
        <taxon>Metazoa</taxon>
        <taxon>Chordata</taxon>
        <taxon>Craniata</taxon>
        <taxon>Vertebrata</taxon>
        <taxon>Euteleostomi</taxon>
        <taxon>Amphibia</taxon>
        <taxon>Batrachia</taxon>
        <taxon>Anura</taxon>
        <taxon>Neobatrachia</taxon>
        <taxon>Hyloidea</taxon>
        <taxon>Leptodactylidae</taxon>
        <taxon>Leiuperinae</taxon>
        <taxon>Engystomops</taxon>
    </lineage>
</organism>
<keyword evidence="2" id="KW-1185">Reference proteome</keyword>
<evidence type="ECO:0000313" key="2">
    <source>
        <dbReference type="Proteomes" id="UP000824782"/>
    </source>
</evidence>
<proteinExistence type="predicted"/>
<dbReference type="EMBL" id="WNYA01014077">
    <property type="protein sequence ID" value="KAG8539585.1"/>
    <property type="molecule type" value="Genomic_DNA"/>
</dbReference>
<evidence type="ECO:0000313" key="1">
    <source>
        <dbReference type="EMBL" id="KAG8539585.1"/>
    </source>
</evidence>
<accession>A0AAV6YX86</accession>
<protein>
    <submittedName>
        <fullName evidence="1">Uncharacterized protein</fullName>
    </submittedName>
</protein>
<name>A0AAV6YX86_ENGPU</name>
<dbReference type="AlphaFoldDB" id="A0AAV6YX86"/>
<dbReference type="Proteomes" id="UP000824782">
    <property type="component" value="Unassembled WGS sequence"/>
</dbReference>
<sequence>MKMSEININIPDNLCRQSTVPECFSCRPPTVCSTVHPILSRHRTVDSMSPYINYKINFRSIAHSRKLNMLSHVKFSPTYVSSIIMSQTWLKSVTVL</sequence>
<gene>
    <name evidence="1" type="ORF">GDO81_020699</name>
</gene>
<reference evidence="1" key="1">
    <citation type="thesis" date="2020" institute="ProQuest LLC" country="789 East Eisenhower Parkway, Ann Arbor, MI, USA">
        <title>Comparative Genomics and Chromosome Evolution.</title>
        <authorList>
            <person name="Mudd A.B."/>
        </authorList>
    </citation>
    <scope>NUCLEOTIDE SEQUENCE</scope>
    <source>
        <strain evidence="1">237g6f4</strain>
        <tissue evidence="1">Blood</tissue>
    </source>
</reference>